<evidence type="ECO:0000313" key="3">
    <source>
        <dbReference type="Proteomes" id="UP000077266"/>
    </source>
</evidence>
<dbReference type="EMBL" id="KV426168">
    <property type="protein sequence ID" value="KZV86053.1"/>
    <property type="molecule type" value="Genomic_DNA"/>
</dbReference>
<evidence type="ECO:0000313" key="2">
    <source>
        <dbReference type="EMBL" id="KZV86053.1"/>
    </source>
</evidence>
<feature type="region of interest" description="Disordered" evidence="1">
    <location>
        <begin position="97"/>
        <end position="120"/>
    </location>
</feature>
<accession>A0A165E4H4</accession>
<name>A0A165E4H4_EXIGL</name>
<keyword evidence="3" id="KW-1185">Reference proteome</keyword>
<protein>
    <submittedName>
        <fullName evidence="2">Uncharacterized protein</fullName>
    </submittedName>
</protein>
<sequence length="120" mass="13025">MLVIFHTSPGPRRSQLGGFDTVVVMAHFLMISGVVRVDCSLRLTLAKTLDARACSPSTLPRSPSRTRASKDRTLQPCLARYLPDNLFRLLSTAVGDAAIGSQPSPSRLSDGMYSRLPLNP</sequence>
<proteinExistence type="predicted"/>
<organism evidence="2 3">
    <name type="scientific">Exidia glandulosa HHB12029</name>
    <dbReference type="NCBI Taxonomy" id="1314781"/>
    <lineage>
        <taxon>Eukaryota</taxon>
        <taxon>Fungi</taxon>
        <taxon>Dikarya</taxon>
        <taxon>Basidiomycota</taxon>
        <taxon>Agaricomycotina</taxon>
        <taxon>Agaricomycetes</taxon>
        <taxon>Auriculariales</taxon>
        <taxon>Exidiaceae</taxon>
        <taxon>Exidia</taxon>
    </lineage>
</organism>
<dbReference type="Proteomes" id="UP000077266">
    <property type="component" value="Unassembled WGS sequence"/>
</dbReference>
<reference evidence="2 3" key="1">
    <citation type="journal article" date="2016" name="Mol. Biol. Evol.">
        <title>Comparative Genomics of Early-Diverging Mushroom-Forming Fungi Provides Insights into the Origins of Lignocellulose Decay Capabilities.</title>
        <authorList>
            <person name="Nagy L.G."/>
            <person name="Riley R."/>
            <person name="Tritt A."/>
            <person name="Adam C."/>
            <person name="Daum C."/>
            <person name="Floudas D."/>
            <person name="Sun H."/>
            <person name="Yadav J.S."/>
            <person name="Pangilinan J."/>
            <person name="Larsson K.H."/>
            <person name="Matsuura K."/>
            <person name="Barry K."/>
            <person name="Labutti K."/>
            <person name="Kuo R."/>
            <person name="Ohm R.A."/>
            <person name="Bhattacharya S.S."/>
            <person name="Shirouzu T."/>
            <person name="Yoshinaga Y."/>
            <person name="Martin F.M."/>
            <person name="Grigoriev I.V."/>
            <person name="Hibbett D.S."/>
        </authorList>
    </citation>
    <scope>NUCLEOTIDE SEQUENCE [LARGE SCALE GENOMIC DNA]</scope>
    <source>
        <strain evidence="2 3">HHB12029</strain>
    </source>
</reference>
<evidence type="ECO:0000256" key="1">
    <source>
        <dbReference type="SAM" id="MobiDB-lite"/>
    </source>
</evidence>
<gene>
    <name evidence="2" type="ORF">EXIGLDRAFT_232330</name>
</gene>
<dbReference type="InParanoid" id="A0A165E4H4"/>
<dbReference type="AlphaFoldDB" id="A0A165E4H4"/>